<dbReference type="SUPFAM" id="SSF90123">
    <property type="entry name" value="ABC transporter transmembrane region"/>
    <property type="match status" value="1"/>
</dbReference>
<dbReference type="Pfam" id="PF00445">
    <property type="entry name" value="Ribonuclease_T2"/>
    <property type="match status" value="1"/>
</dbReference>
<feature type="signal peptide" evidence="11">
    <location>
        <begin position="1"/>
        <end position="22"/>
    </location>
</feature>
<dbReference type="InterPro" id="IPR011527">
    <property type="entry name" value="ABC1_TM_dom"/>
</dbReference>
<dbReference type="InterPro" id="IPR036430">
    <property type="entry name" value="RNase_T2-like_sf"/>
</dbReference>
<dbReference type="PANTHER" id="PTHR43394">
    <property type="entry name" value="ATP-DEPENDENT PERMEASE MDL1, MITOCHONDRIAL"/>
    <property type="match status" value="1"/>
</dbReference>
<proteinExistence type="inferred from homology"/>
<evidence type="ECO:0000256" key="1">
    <source>
        <dbReference type="ARBA" id="ARBA00004141"/>
    </source>
</evidence>
<feature type="region of interest" description="Disordered" evidence="9">
    <location>
        <begin position="764"/>
        <end position="797"/>
    </location>
</feature>
<keyword evidence="11" id="KW-0732">Signal</keyword>
<dbReference type="Pfam" id="PF00664">
    <property type="entry name" value="ABC_membrane"/>
    <property type="match status" value="1"/>
</dbReference>
<evidence type="ECO:0000313" key="15">
    <source>
        <dbReference type="Proteomes" id="UP001244341"/>
    </source>
</evidence>
<feature type="transmembrane region" description="Helical" evidence="10">
    <location>
        <begin position="296"/>
        <end position="318"/>
    </location>
</feature>
<dbReference type="EMBL" id="CP126215">
    <property type="protein sequence ID" value="WIA17366.1"/>
    <property type="molecule type" value="Genomic_DNA"/>
</dbReference>
<feature type="transmembrane region" description="Helical" evidence="10">
    <location>
        <begin position="939"/>
        <end position="967"/>
    </location>
</feature>
<feature type="transmembrane region" description="Helical" evidence="10">
    <location>
        <begin position="1101"/>
        <end position="1125"/>
    </location>
</feature>
<dbReference type="InterPro" id="IPR003439">
    <property type="entry name" value="ABC_transporter-like_ATP-bd"/>
</dbReference>
<feature type="region of interest" description="Disordered" evidence="9">
    <location>
        <begin position="811"/>
        <end position="867"/>
    </location>
</feature>
<feature type="transmembrane region" description="Helical" evidence="10">
    <location>
        <begin position="1072"/>
        <end position="1095"/>
    </location>
</feature>
<keyword evidence="4" id="KW-0547">Nucleotide-binding</keyword>
<feature type="compositionally biased region" description="Polar residues" evidence="9">
    <location>
        <begin position="772"/>
        <end position="784"/>
    </location>
</feature>
<evidence type="ECO:0000256" key="2">
    <source>
        <dbReference type="ARBA" id="ARBA00007469"/>
    </source>
</evidence>
<dbReference type="PANTHER" id="PTHR43394:SF1">
    <property type="entry name" value="ATP-BINDING CASSETTE SUB-FAMILY B MEMBER 10, MITOCHONDRIAL"/>
    <property type="match status" value="1"/>
</dbReference>
<dbReference type="SUPFAM" id="SSF55895">
    <property type="entry name" value="Ribonuclease Rh-like"/>
    <property type="match status" value="1"/>
</dbReference>
<feature type="transmembrane region" description="Helical" evidence="10">
    <location>
        <begin position="1199"/>
        <end position="1221"/>
    </location>
</feature>
<keyword evidence="5" id="KW-0067">ATP-binding</keyword>
<evidence type="ECO:0000259" key="12">
    <source>
        <dbReference type="PROSITE" id="PS50893"/>
    </source>
</evidence>
<evidence type="ECO:0000256" key="9">
    <source>
        <dbReference type="SAM" id="MobiDB-lite"/>
    </source>
</evidence>
<gene>
    <name evidence="14" type="ORF">OEZ85_014227</name>
</gene>
<keyword evidence="7 10" id="KW-0472">Membrane</keyword>
<organism evidence="14 15">
    <name type="scientific">Tetradesmus obliquus</name>
    <name type="common">Green alga</name>
    <name type="synonym">Acutodesmus obliquus</name>
    <dbReference type="NCBI Taxonomy" id="3088"/>
    <lineage>
        <taxon>Eukaryota</taxon>
        <taxon>Viridiplantae</taxon>
        <taxon>Chlorophyta</taxon>
        <taxon>core chlorophytes</taxon>
        <taxon>Chlorophyceae</taxon>
        <taxon>CS clade</taxon>
        <taxon>Sphaeropleales</taxon>
        <taxon>Scenedesmaceae</taxon>
        <taxon>Tetradesmus</taxon>
    </lineage>
</organism>
<keyword evidence="3 10" id="KW-0812">Transmembrane</keyword>
<keyword evidence="6 10" id="KW-1133">Transmembrane helix</keyword>
<evidence type="ECO:0000256" key="10">
    <source>
        <dbReference type="SAM" id="Phobius"/>
    </source>
</evidence>
<evidence type="ECO:0000259" key="13">
    <source>
        <dbReference type="PROSITE" id="PS50929"/>
    </source>
</evidence>
<feature type="compositionally biased region" description="Low complexity" evidence="9">
    <location>
        <begin position="819"/>
        <end position="864"/>
    </location>
</feature>
<feature type="domain" description="ABC transmembrane type-1" evidence="13">
    <location>
        <begin position="960"/>
        <end position="1243"/>
    </location>
</feature>
<evidence type="ECO:0000313" key="14">
    <source>
        <dbReference type="EMBL" id="WIA17366.1"/>
    </source>
</evidence>
<name>A0ABY8U7C6_TETOB</name>
<dbReference type="PROSITE" id="PS50929">
    <property type="entry name" value="ABC_TM1F"/>
    <property type="match status" value="1"/>
</dbReference>
<evidence type="ECO:0000256" key="7">
    <source>
        <dbReference type="ARBA" id="ARBA00023136"/>
    </source>
</evidence>
<evidence type="ECO:0000256" key="11">
    <source>
        <dbReference type="SAM" id="SignalP"/>
    </source>
</evidence>
<feature type="chain" id="PRO_5045976634" description="ABC transmembrane type-1 domain-containing protein" evidence="11">
    <location>
        <begin position="23"/>
        <end position="1639"/>
    </location>
</feature>
<reference evidence="14 15" key="1">
    <citation type="submission" date="2023-05" db="EMBL/GenBank/DDBJ databases">
        <title>A 100% complete, gapless, phased diploid assembly of the Scenedesmus obliquus UTEX 3031 genome.</title>
        <authorList>
            <person name="Biondi T.C."/>
            <person name="Hanschen E.R."/>
            <person name="Kwon T."/>
            <person name="Eng W."/>
            <person name="Kruse C.P.S."/>
            <person name="Koehler S.I."/>
            <person name="Kunde Y."/>
            <person name="Gleasner C.D."/>
            <person name="You Mak K.T."/>
            <person name="Polle J."/>
            <person name="Hovde B.T."/>
            <person name="Starkenburg S.R."/>
        </authorList>
    </citation>
    <scope>NUCLEOTIDE SEQUENCE [LARGE SCALE GENOMIC DNA]</scope>
    <source>
        <strain evidence="14 15">DOE0152z</strain>
    </source>
</reference>
<dbReference type="CDD" id="cd00267">
    <property type="entry name" value="ABC_ATPase"/>
    <property type="match status" value="1"/>
</dbReference>
<dbReference type="Gene3D" id="3.40.50.300">
    <property type="entry name" value="P-loop containing nucleotide triphosphate hydrolases"/>
    <property type="match status" value="1"/>
</dbReference>
<evidence type="ECO:0000256" key="5">
    <source>
        <dbReference type="ARBA" id="ARBA00022840"/>
    </source>
</evidence>
<comment type="similarity">
    <text evidence="2 8">Belongs to the RNase T2 family.</text>
</comment>
<dbReference type="PROSITE" id="PS00531">
    <property type="entry name" value="RNASE_T2_2"/>
    <property type="match status" value="1"/>
</dbReference>
<comment type="subcellular location">
    <subcellularLocation>
        <location evidence="1">Membrane</location>
        <topology evidence="1">Multi-pass membrane protein</topology>
    </subcellularLocation>
</comment>
<dbReference type="InterPro" id="IPR001568">
    <property type="entry name" value="RNase_T2-like"/>
</dbReference>
<dbReference type="Gene3D" id="3.90.730.10">
    <property type="entry name" value="Ribonuclease T2-like"/>
    <property type="match status" value="1"/>
</dbReference>
<feature type="compositionally biased region" description="Acidic residues" evidence="9">
    <location>
        <begin position="1273"/>
        <end position="1287"/>
    </location>
</feature>
<dbReference type="CDD" id="cd07346">
    <property type="entry name" value="ABC_6TM_exporters"/>
    <property type="match status" value="1"/>
</dbReference>
<dbReference type="SUPFAM" id="SSF52540">
    <property type="entry name" value="P-loop containing nucleoside triphosphate hydrolases"/>
    <property type="match status" value="1"/>
</dbReference>
<dbReference type="InterPro" id="IPR033130">
    <property type="entry name" value="RNase_T2_His_AS_2"/>
</dbReference>
<accession>A0ABY8U7C6</accession>
<feature type="compositionally biased region" description="Basic and acidic residues" evidence="9">
    <location>
        <begin position="785"/>
        <end position="795"/>
    </location>
</feature>
<dbReference type="InterPro" id="IPR039421">
    <property type="entry name" value="Type_1_exporter"/>
</dbReference>
<feature type="domain" description="ABC transporter" evidence="12">
    <location>
        <begin position="1347"/>
        <end position="1639"/>
    </location>
</feature>
<evidence type="ECO:0000256" key="4">
    <source>
        <dbReference type="ARBA" id="ARBA00022741"/>
    </source>
</evidence>
<evidence type="ECO:0008006" key="16">
    <source>
        <dbReference type="Google" id="ProtNLM"/>
    </source>
</evidence>
<dbReference type="Gene3D" id="1.20.1560.10">
    <property type="entry name" value="ABC transporter type 1, transmembrane domain"/>
    <property type="match status" value="1"/>
</dbReference>
<dbReference type="InterPro" id="IPR036640">
    <property type="entry name" value="ABC1_TM_sf"/>
</dbReference>
<dbReference type="SMART" id="SM00382">
    <property type="entry name" value="AAA"/>
    <property type="match status" value="1"/>
</dbReference>
<protein>
    <recommendedName>
        <fullName evidence="16">ABC transmembrane type-1 domain-containing protein</fullName>
    </recommendedName>
</protein>
<feature type="region of interest" description="Disordered" evidence="9">
    <location>
        <begin position="1271"/>
        <end position="1305"/>
    </location>
</feature>
<dbReference type="InterPro" id="IPR003593">
    <property type="entry name" value="AAA+_ATPase"/>
</dbReference>
<evidence type="ECO:0000256" key="6">
    <source>
        <dbReference type="ARBA" id="ARBA00022989"/>
    </source>
</evidence>
<sequence length="1639" mass="175385">MGVAHMSFRLGGVMCLLACVTALRYDPPYNSEHIILSSRVAEPSAVPSLGGHTSAAAATVDFDFFLLAQFNPPAYVPVAAQSRAKHAIVRHEAFPGFWTHGLWPVSHDVTILEYCSTEALQPGQLQGFEPGLRYYLRSGNLRFDTAGDQQLWAHEWLRHGTCSNMSQLEYFMAVFRASAAADPAAALRAAGIRPSNSKPYTQQAITSALAASFGVAFNQHIGLRCAPSAADASRLELQEVRLCLSRSGFSRYNCSKYAEWVKPGIKLDSCGADPSTPVWLLDYDDSEAGISFPWRLLGTFGGAALLLAAALAAGYLALRSANKLPSVFTPRQVQLVHYNLVHMPVKILAEPLDMAVLWQRVPYIAEFVEDLPVGMGIKGGIARKLLKELYGTPEPSGSFDIDVAVFIKEYTYEDRKAARELVTGLRMGGLVLEAKDVEVLTKSWLYEYFTSRDVTMNEVLIIKQGPGQALFYYTRDALRDVQLQLIRPCVHTLKSEYNLNWAVEDDGTPYTSSSQLCRCIVRYLKGHGTDYALDPATWAHYRREKLTKLQLFKVLRHFHDDSVKLQAAVDHLIDIGFMSRRDVLRAGGVNMLWGLLLQDVNAAIVAANAGTRLTLGELDAAGVEAWVDGKKAQVASKLIALEMRGRRTGFMPAYGGVQELGLLQAPEELKQFIATGPTFDPSAALESEAAAAISQLSPEQPGGAASDPQAILSKRMWSTQRAVTQASSDALLSLAQHKFSLPSAAASPAAARLLGTSPKLAELLTSPEADSPPQQGQLESSGQSHQDKASPDAHSARRLGHLSSLKKLAAGRQNKAYKQSSGAQASGGSFSRSSSTTIQEAAEASSSSGSSSTTPAPAASTAAANEEDAAEAGHGIVWLRYSEVGRFSQPDDLAQAKLGTFYQVLDAASGLEGEGDKQYTELIANDQRPQRQRPAISRLLSFAAGVAAMNVPLLAAAYSLLLLAMVFRLAVPKVEGAIFDAFNSFDMPGFRNDLLLAVVLVGADVVLSVGGHVVLELFARKTMSSLFASFFDHILGQELTFFSRLPAGELMARTSGDSLTLRSMFTSTAYQLVEGATLLMGAAGCLLVSLGPLWLRAPSLGMALLLGLMLSGMEGFLTGLGARALNLRVRQSLGRMFGFSLDIFSKMDAVGTLGLEARLTADYKCFAADYFSNTFKLNTLLALHKSYTYALAACVRAAMLWFGGVALFADLMTVGTLFTMLRYATIMQRGVKQASDAYARVMASVGSLERVVELHDRGVFRDAAKSLGKEEFPIVEESEDEGGEEPEQTARSSTWAGRGNGGSSKAALQQPLLQKLAGPWKQQKPKVRVQLLPEEQRPGFGAMLGGVQLEEIFLTLRSKTDRLVLKDASMTVAAGKAVIITSGPGGGKSSLLQLIMLRHMPYKGYVSFQLPLSAAPTAAAGASSPILNGASNSNIDSSSSVDPAAAEALAGAAAHAAAAAAAMGPGVKPGGEGWVWASFSWLKDDQQAARACMAMASVSAAGLFRTTVEDNVACASMQPVSCADVREACKQVGAHEFIMALPEGYRTLVGDGSGTIVSPALLLKLALARALVRRPRLLLLDDAEQFADAVGRSRLLGILAAQQAAGVTILLACDSPAAFSSITRTVYAIEEGTLHLQGP</sequence>
<keyword evidence="15" id="KW-1185">Reference proteome</keyword>
<feature type="transmembrane region" description="Helical" evidence="10">
    <location>
        <begin position="994"/>
        <end position="1015"/>
    </location>
</feature>
<dbReference type="PROSITE" id="PS50893">
    <property type="entry name" value="ABC_TRANSPORTER_2"/>
    <property type="match status" value="1"/>
</dbReference>
<dbReference type="Proteomes" id="UP001244341">
    <property type="component" value="Chromosome 8b"/>
</dbReference>
<evidence type="ECO:0000256" key="3">
    <source>
        <dbReference type="ARBA" id="ARBA00022692"/>
    </source>
</evidence>
<evidence type="ECO:0000256" key="8">
    <source>
        <dbReference type="RuleBase" id="RU004328"/>
    </source>
</evidence>
<dbReference type="InterPro" id="IPR027417">
    <property type="entry name" value="P-loop_NTPase"/>
</dbReference>
<dbReference type="CDD" id="cd00374">
    <property type="entry name" value="RNase_T2"/>
    <property type="match status" value="1"/>
</dbReference>